<dbReference type="Proteomes" id="UP000277145">
    <property type="component" value="Unassembled WGS sequence"/>
</dbReference>
<proteinExistence type="predicted"/>
<dbReference type="AlphaFoldDB" id="A0A3A6UQF9"/>
<dbReference type="EMBL" id="QWDR01000001">
    <property type="protein sequence ID" value="RJY34974.1"/>
    <property type="molecule type" value="Genomic_DNA"/>
</dbReference>
<gene>
    <name evidence="1" type="ORF">D1H98_09490</name>
</gene>
<organism evidence="1 2">
    <name type="scientific">Legionella pneumophila subsp. pneumophila</name>
    <dbReference type="NCBI Taxonomy" id="91891"/>
    <lineage>
        <taxon>Bacteria</taxon>
        <taxon>Pseudomonadati</taxon>
        <taxon>Pseudomonadota</taxon>
        <taxon>Gammaproteobacteria</taxon>
        <taxon>Legionellales</taxon>
        <taxon>Legionellaceae</taxon>
        <taxon>Legionella</taxon>
    </lineage>
</organism>
<evidence type="ECO:0000313" key="2">
    <source>
        <dbReference type="Proteomes" id="UP000277145"/>
    </source>
</evidence>
<name>A0A3A6UQF9_LEGPN</name>
<dbReference type="RefSeq" id="WP_015961329.1">
    <property type="nucleotide sequence ID" value="NZ_QWDV01000001.1"/>
</dbReference>
<comment type="caution">
    <text evidence="1">The sequence shown here is derived from an EMBL/GenBank/DDBJ whole genome shotgun (WGS) entry which is preliminary data.</text>
</comment>
<accession>A0A3A6UQF9</accession>
<protein>
    <submittedName>
        <fullName evidence="1">Uncharacterized protein</fullName>
    </submittedName>
</protein>
<sequence length="287" mass="33379">MPRNRMIKSEFWTSEQVISCSPMARLLFIGLWNFADDNGVHPASFVKIKAEVFPGDNIDISEIKKWITELIQQCLLIEYVINEKTYWIVTGWKIHQKIDKPTYRYPMPYSDLKLIPISPEPDSTSERQKVVEDFTTIHRDINDLSAKSSDEIEKKKKRKKKEKYICEVKTSPAEVSKITYSASKEEVFRYWQETMNHPKAKLDKKRSSVIHKALQLGYSVSDLKQAIIGCAQTPFNMGQNDRQQIYDDISLILRDAEHIERFINNATNPLNEKQIYNTNNNLMSGVL</sequence>
<evidence type="ECO:0000313" key="1">
    <source>
        <dbReference type="EMBL" id="RJY34974.1"/>
    </source>
</evidence>
<reference evidence="1 2" key="1">
    <citation type="submission" date="2018-08" db="EMBL/GenBank/DDBJ databases">
        <title>Genome Sequences of Legionella pneumophila subsp. pneumophila Isolates, Recovered from a Drinking Water System in a Large Builging.</title>
        <authorList>
            <person name="Gomez-Alvarez V."/>
            <person name="Boczek L."/>
            <person name="King D."/>
            <person name="Pemberton A."/>
            <person name="Pfaller S."/>
            <person name="Rodgers M."/>
            <person name="Santodomingo J."/>
            <person name="Revetta R."/>
        </authorList>
    </citation>
    <scope>NUCLEOTIDE SEQUENCE [LARGE SCALE GENOMIC DNA]</scope>
    <source>
        <strain evidence="1 2">L01C.1</strain>
    </source>
</reference>